<dbReference type="Proteomes" id="UP000007735">
    <property type="component" value="Chromosome"/>
</dbReference>
<gene>
    <name evidence="2" type="ordered locus">SFHH103_02207</name>
</gene>
<organism evidence="2 3">
    <name type="scientific">Sinorhizobium fredii (strain HH103)</name>
    <dbReference type="NCBI Taxonomy" id="1117943"/>
    <lineage>
        <taxon>Bacteria</taxon>
        <taxon>Pseudomonadati</taxon>
        <taxon>Pseudomonadota</taxon>
        <taxon>Alphaproteobacteria</taxon>
        <taxon>Hyphomicrobiales</taxon>
        <taxon>Rhizobiaceae</taxon>
        <taxon>Sinorhizobium/Ensifer group</taxon>
        <taxon>Sinorhizobium</taxon>
    </lineage>
</organism>
<evidence type="ECO:0000313" key="2">
    <source>
        <dbReference type="EMBL" id="CCE96702.1"/>
    </source>
</evidence>
<dbReference type="Gene3D" id="3.40.630.30">
    <property type="match status" value="1"/>
</dbReference>
<evidence type="ECO:0000313" key="3">
    <source>
        <dbReference type="Proteomes" id="UP000007735"/>
    </source>
</evidence>
<protein>
    <recommendedName>
        <fullName evidence="4">N-acetyltransferase domain-containing protein</fullName>
    </recommendedName>
</protein>
<accession>G9A8X2</accession>
<reference evidence="2 3" key="1">
    <citation type="journal article" date="2012" name="J. Bacteriol.">
        <title>Genome sequence of the soybean symbiont Sinorhizobium fredii HH103.</title>
        <authorList>
            <person name="Weidner S."/>
            <person name="Becker A."/>
            <person name="Bonilla I."/>
            <person name="Jaenicke S."/>
            <person name="Lloret J."/>
            <person name="Margaret I."/>
            <person name="Puhler A."/>
            <person name="Ruiz-Sainz J.E."/>
            <person name="Schneiker-Bekel S."/>
            <person name="Szczepanowski R."/>
            <person name="Vinardell J.M."/>
            <person name="Zehner S."/>
            <person name="Gottfert M."/>
        </authorList>
    </citation>
    <scope>NUCLEOTIDE SEQUENCE [LARGE SCALE GENOMIC DNA]</scope>
    <source>
        <strain evidence="2 3">HH103</strain>
    </source>
</reference>
<proteinExistence type="predicted"/>
<sequence>MALVAGSPTWPGPCRKTSGSRRGCHSAWIDTFNPAARRAYERQGYVPFGELPDFPKGRNRVFLKKALSPA</sequence>
<dbReference type="eggNOG" id="COG0456">
    <property type="taxonomic scope" value="Bacteria"/>
</dbReference>
<name>G9A8X2_SINF1</name>
<dbReference type="KEGG" id="sfh:SFHH103_02207"/>
<evidence type="ECO:0000256" key="1">
    <source>
        <dbReference type="SAM" id="MobiDB-lite"/>
    </source>
</evidence>
<dbReference type="AlphaFoldDB" id="G9A8X2"/>
<dbReference type="SUPFAM" id="SSF55729">
    <property type="entry name" value="Acyl-CoA N-acyltransferases (Nat)"/>
    <property type="match status" value="1"/>
</dbReference>
<dbReference type="STRING" id="1117943.SFHH103_02207"/>
<feature type="region of interest" description="Disordered" evidence="1">
    <location>
        <begin position="1"/>
        <end position="20"/>
    </location>
</feature>
<dbReference type="HOGENOM" id="CLU_2755058_0_0_5"/>
<dbReference type="EMBL" id="HE616890">
    <property type="protein sequence ID" value="CCE96702.1"/>
    <property type="molecule type" value="Genomic_DNA"/>
</dbReference>
<evidence type="ECO:0008006" key="4">
    <source>
        <dbReference type="Google" id="ProtNLM"/>
    </source>
</evidence>
<dbReference type="InterPro" id="IPR016181">
    <property type="entry name" value="Acyl_CoA_acyltransferase"/>
</dbReference>